<organism evidence="2 3">
    <name type="scientific">Dyella flagellata</name>
    <dbReference type="NCBI Taxonomy" id="1867833"/>
    <lineage>
        <taxon>Bacteria</taxon>
        <taxon>Pseudomonadati</taxon>
        <taxon>Pseudomonadota</taxon>
        <taxon>Gammaproteobacteria</taxon>
        <taxon>Lysobacterales</taxon>
        <taxon>Rhodanobacteraceae</taxon>
        <taxon>Dyella</taxon>
    </lineage>
</organism>
<proteinExistence type="predicted"/>
<keyword evidence="3" id="KW-1185">Reference proteome</keyword>
<protein>
    <submittedName>
        <fullName evidence="2">Uncharacterized protein</fullName>
    </submittedName>
</protein>
<feature type="region of interest" description="Disordered" evidence="1">
    <location>
        <begin position="51"/>
        <end position="75"/>
    </location>
</feature>
<accession>A0ABQ5X999</accession>
<gene>
    <name evidence="2" type="ORF">GCM10007898_17610</name>
</gene>
<feature type="compositionally biased region" description="Acidic residues" evidence="1">
    <location>
        <begin position="59"/>
        <end position="75"/>
    </location>
</feature>
<name>A0ABQ5X999_9GAMM</name>
<dbReference type="Proteomes" id="UP001156627">
    <property type="component" value="Unassembled WGS sequence"/>
</dbReference>
<dbReference type="RefSeq" id="WP_284331639.1">
    <property type="nucleotide sequence ID" value="NZ_BSOA01000015.1"/>
</dbReference>
<evidence type="ECO:0000313" key="3">
    <source>
        <dbReference type="Proteomes" id="UP001156627"/>
    </source>
</evidence>
<reference evidence="3" key="1">
    <citation type="journal article" date="2019" name="Int. J. Syst. Evol. Microbiol.">
        <title>The Global Catalogue of Microorganisms (GCM) 10K type strain sequencing project: providing services to taxonomists for standard genome sequencing and annotation.</title>
        <authorList>
            <consortium name="The Broad Institute Genomics Platform"/>
            <consortium name="The Broad Institute Genome Sequencing Center for Infectious Disease"/>
            <person name="Wu L."/>
            <person name="Ma J."/>
        </authorList>
    </citation>
    <scope>NUCLEOTIDE SEQUENCE [LARGE SCALE GENOMIC DNA]</scope>
    <source>
        <strain evidence="3">NBRC 111981</strain>
    </source>
</reference>
<comment type="caution">
    <text evidence="2">The sequence shown here is derived from an EMBL/GenBank/DDBJ whole genome shotgun (WGS) entry which is preliminary data.</text>
</comment>
<evidence type="ECO:0000313" key="2">
    <source>
        <dbReference type="EMBL" id="GLQ88192.1"/>
    </source>
</evidence>
<sequence length="75" mass="7262">MGILDTLGEVAGAVAAVEAAKKLDPNAGLLTEAAAAVAGFEGAGALESLAAKKKAQTDADAESSDADSQAEDSQS</sequence>
<dbReference type="EMBL" id="BSOA01000015">
    <property type="protein sequence ID" value="GLQ88192.1"/>
    <property type="molecule type" value="Genomic_DNA"/>
</dbReference>
<evidence type="ECO:0000256" key="1">
    <source>
        <dbReference type="SAM" id="MobiDB-lite"/>
    </source>
</evidence>